<comment type="cofactor">
    <cofactor evidence="1">
        <name>pyridoxal 5'-phosphate</name>
        <dbReference type="ChEBI" id="CHEBI:597326"/>
    </cofactor>
</comment>
<dbReference type="GO" id="GO:1901605">
    <property type="term" value="P:alpha-amino acid metabolic process"/>
    <property type="evidence" value="ECO:0007669"/>
    <property type="project" value="TreeGrafter"/>
</dbReference>
<organism evidence="8 9">
    <name type="scientific">Clostridium bornimense</name>
    <dbReference type="NCBI Taxonomy" id="1216932"/>
    <lineage>
        <taxon>Bacteria</taxon>
        <taxon>Bacillati</taxon>
        <taxon>Bacillota</taxon>
        <taxon>Clostridia</taxon>
        <taxon>Eubacteriales</taxon>
        <taxon>Clostridiaceae</taxon>
        <taxon>Clostridium</taxon>
    </lineage>
</organism>
<dbReference type="eggNOG" id="COG1167">
    <property type="taxonomic scope" value="Bacteria"/>
</dbReference>
<keyword evidence="4 8" id="KW-0032">Aminotransferase</keyword>
<dbReference type="CDD" id="cd00609">
    <property type="entry name" value="AAT_like"/>
    <property type="match status" value="1"/>
</dbReference>
<dbReference type="AlphaFoldDB" id="W6S1I6"/>
<protein>
    <submittedName>
        <fullName evidence="8">Aspartate aminotransferase family</fullName>
    </submittedName>
</protein>
<dbReference type="InterPro" id="IPR050859">
    <property type="entry name" value="Class-I_PLP-dep_aminotransf"/>
</dbReference>
<dbReference type="GO" id="GO:0030170">
    <property type="term" value="F:pyridoxal phosphate binding"/>
    <property type="evidence" value="ECO:0007669"/>
    <property type="project" value="InterPro"/>
</dbReference>
<dbReference type="Gene3D" id="3.40.640.10">
    <property type="entry name" value="Type I PLP-dependent aspartate aminotransferase-like (Major domain)"/>
    <property type="match status" value="1"/>
</dbReference>
<comment type="subunit">
    <text evidence="3">Homodimer.</text>
</comment>
<feature type="domain" description="Aminotransferase class I/classII large" evidence="7">
    <location>
        <begin position="43"/>
        <end position="381"/>
    </location>
</feature>
<dbReference type="InterPro" id="IPR004839">
    <property type="entry name" value="Aminotransferase_I/II_large"/>
</dbReference>
<evidence type="ECO:0000256" key="5">
    <source>
        <dbReference type="ARBA" id="ARBA00022679"/>
    </source>
</evidence>
<dbReference type="STRING" id="1216932.CM240_2615"/>
<comment type="similarity">
    <text evidence="2">Belongs to the class-I pyridoxal-phosphate-dependent aminotransferase family.</text>
</comment>
<evidence type="ECO:0000256" key="6">
    <source>
        <dbReference type="ARBA" id="ARBA00022898"/>
    </source>
</evidence>
<accession>W6S1I6</accession>
<dbReference type="FunFam" id="3.40.640.10:FF:000053">
    <property type="entry name" value="Aminotransferase, class I"/>
    <property type="match status" value="1"/>
</dbReference>
<dbReference type="SUPFAM" id="SSF53383">
    <property type="entry name" value="PLP-dependent transferases"/>
    <property type="match status" value="1"/>
</dbReference>
<keyword evidence="5 8" id="KW-0808">Transferase</keyword>
<dbReference type="Proteomes" id="UP000019426">
    <property type="component" value="Chromosome M2/40_rep1"/>
</dbReference>
<dbReference type="HOGENOM" id="CLU_017584_0_6_9"/>
<evidence type="ECO:0000313" key="9">
    <source>
        <dbReference type="Proteomes" id="UP000019426"/>
    </source>
</evidence>
<dbReference type="InterPro" id="IPR015424">
    <property type="entry name" value="PyrdxlP-dep_Trfase"/>
</dbReference>
<evidence type="ECO:0000256" key="4">
    <source>
        <dbReference type="ARBA" id="ARBA00022576"/>
    </source>
</evidence>
<evidence type="ECO:0000256" key="1">
    <source>
        <dbReference type="ARBA" id="ARBA00001933"/>
    </source>
</evidence>
<gene>
    <name evidence="8" type="ORF">CM240_2615</name>
</gene>
<evidence type="ECO:0000313" key="8">
    <source>
        <dbReference type="EMBL" id="CDM69739.1"/>
    </source>
</evidence>
<dbReference type="PATRIC" id="fig|1216932.3.peg.2583"/>
<dbReference type="OrthoDB" id="9802328at2"/>
<dbReference type="EMBL" id="HG917868">
    <property type="protein sequence ID" value="CDM69739.1"/>
    <property type="molecule type" value="Genomic_DNA"/>
</dbReference>
<dbReference type="Pfam" id="PF00155">
    <property type="entry name" value="Aminotran_1_2"/>
    <property type="match status" value="1"/>
</dbReference>
<dbReference type="GO" id="GO:0008483">
    <property type="term" value="F:transaminase activity"/>
    <property type="evidence" value="ECO:0007669"/>
    <property type="project" value="UniProtKB-KW"/>
</dbReference>
<dbReference type="PANTHER" id="PTHR42790:SF19">
    <property type="entry name" value="KYNURENINE_ALPHA-AMINOADIPATE AMINOTRANSFERASE, MITOCHONDRIAL"/>
    <property type="match status" value="1"/>
</dbReference>
<dbReference type="RefSeq" id="WP_044039527.1">
    <property type="nucleotide sequence ID" value="NZ_HG917868.1"/>
</dbReference>
<evidence type="ECO:0000256" key="3">
    <source>
        <dbReference type="ARBA" id="ARBA00011738"/>
    </source>
</evidence>
<dbReference type="KEGG" id="clt:CM240_2615"/>
<keyword evidence="9" id="KW-1185">Reference proteome</keyword>
<dbReference type="Gene3D" id="3.90.1150.10">
    <property type="entry name" value="Aspartate Aminotransferase, domain 1"/>
    <property type="match status" value="1"/>
</dbReference>
<evidence type="ECO:0000256" key="2">
    <source>
        <dbReference type="ARBA" id="ARBA00007441"/>
    </source>
</evidence>
<keyword evidence="6" id="KW-0663">Pyridoxal phosphate</keyword>
<dbReference type="InterPro" id="IPR015421">
    <property type="entry name" value="PyrdxlP-dep_Trfase_major"/>
</dbReference>
<proteinExistence type="inferred from homology"/>
<evidence type="ECO:0000259" key="7">
    <source>
        <dbReference type="Pfam" id="PF00155"/>
    </source>
</evidence>
<dbReference type="InterPro" id="IPR015422">
    <property type="entry name" value="PyrdxlP-dep_Trfase_small"/>
</dbReference>
<name>W6S1I6_9CLOT</name>
<sequence>MTELYSKRIKNVPKSFVREILKVTEDSSIISFAGGLPNPKFFPSEEIEKATALALNEDKDHTLQYSTTEGYKPLREFIANRYKKKGMDISADEILIVSGSQQAMDLVGKVFIDEGDGIILEKPAYLGAIQSFSMYQPKFTAVDMEDDGISIEGLKEALKDKNNKMIYTVTNFQNPSGITYSKEKREAMAAVINDSNVIYIEDDPYGELRFIGEEQKPVASLIKKNRLLFGSFSKIVAPAMRLGWVAGDKEIIEKLTIAKQAADLQTNSFSQRVVYKYLENNDLDEHIALIRKHYKDQRNAMVEAMKKYFPEGVSFTETEGGMFIWVTLPNEFYTEDLIDEALKNKVAFVPGSCFYVDSDKSNTMRLNYTNCDAETIDRGIKILGELINKFLNR</sequence>
<dbReference type="PANTHER" id="PTHR42790">
    <property type="entry name" value="AMINOTRANSFERASE"/>
    <property type="match status" value="1"/>
</dbReference>
<reference evidence="8 9" key="1">
    <citation type="submission" date="2013-11" db="EMBL/GenBank/DDBJ databases">
        <title>Complete genome sequence of Clostridum sp. M2/40.</title>
        <authorList>
            <person name="Wibberg D."/>
            <person name="Puehler A."/>
            <person name="Schlueter A."/>
        </authorList>
    </citation>
    <scope>NUCLEOTIDE SEQUENCE [LARGE SCALE GENOMIC DNA]</scope>
    <source>
        <strain evidence="9">M2/40</strain>
    </source>
</reference>